<evidence type="ECO:0000313" key="9">
    <source>
        <dbReference type="Proteomes" id="UP000070093"/>
    </source>
</evidence>
<dbReference type="InterPro" id="IPR001789">
    <property type="entry name" value="Sig_transdc_resp-reg_receiver"/>
</dbReference>
<dbReference type="EMBL" id="LTAG01000108">
    <property type="protein sequence ID" value="KXO15368.1"/>
    <property type="molecule type" value="Genomic_DNA"/>
</dbReference>
<evidence type="ECO:0000256" key="4">
    <source>
        <dbReference type="ARBA" id="ARBA00023163"/>
    </source>
</evidence>
<accession>A0A137SS85</accession>
<organism evidence="8 9">
    <name type="scientific">Prevotella bivia</name>
    <dbReference type="NCBI Taxonomy" id="28125"/>
    <lineage>
        <taxon>Bacteria</taxon>
        <taxon>Pseudomonadati</taxon>
        <taxon>Bacteroidota</taxon>
        <taxon>Bacteroidia</taxon>
        <taxon>Bacteroidales</taxon>
        <taxon>Prevotellaceae</taxon>
        <taxon>Prevotella</taxon>
    </lineage>
</organism>
<keyword evidence="2" id="KW-0067">ATP-binding</keyword>
<dbReference type="FunFam" id="3.40.50.300:FF:000006">
    <property type="entry name" value="DNA-binding transcriptional regulator NtrC"/>
    <property type="match status" value="1"/>
</dbReference>
<dbReference type="AlphaFoldDB" id="A0A137SS85"/>
<dbReference type="SUPFAM" id="SSF52540">
    <property type="entry name" value="P-loop containing nucleoside triphosphate hydrolases"/>
    <property type="match status" value="1"/>
</dbReference>
<dbReference type="Proteomes" id="UP000070093">
    <property type="component" value="Unassembled WGS sequence"/>
</dbReference>
<dbReference type="InterPro" id="IPR011006">
    <property type="entry name" value="CheY-like_superfamily"/>
</dbReference>
<reference evidence="8 9" key="1">
    <citation type="submission" date="2016-02" db="EMBL/GenBank/DDBJ databases">
        <authorList>
            <person name="Wen L."/>
            <person name="He K."/>
            <person name="Yang H."/>
        </authorList>
    </citation>
    <scope>NUCLEOTIDE SEQUENCE [LARGE SCALE GENOMIC DNA]</scope>
    <source>
        <strain evidence="8 9">GED7880</strain>
    </source>
</reference>
<dbReference type="InterPro" id="IPR002078">
    <property type="entry name" value="Sigma_54_int"/>
</dbReference>
<dbReference type="InterPro" id="IPR025662">
    <property type="entry name" value="Sigma_54_int_dom_ATP-bd_1"/>
</dbReference>
<dbReference type="Gene3D" id="1.10.10.60">
    <property type="entry name" value="Homeodomain-like"/>
    <property type="match status" value="1"/>
</dbReference>
<evidence type="ECO:0000256" key="5">
    <source>
        <dbReference type="PROSITE-ProRule" id="PRU00169"/>
    </source>
</evidence>
<dbReference type="SMART" id="SM00448">
    <property type="entry name" value="REC"/>
    <property type="match status" value="1"/>
</dbReference>
<dbReference type="SUPFAM" id="SSF52172">
    <property type="entry name" value="CheY-like"/>
    <property type="match status" value="1"/>
</dbReference>
<dbReference type="PANTHER" id="PTHR32071:SF121">
    <property type="entry name" value="SIGMA L-DEPENDENT TRANSCRIPTIONAL REGULATOR YQIR-RELATED"/>
    <property type="match status" value="1"/>
</dbReference>
<feature type="modified residue" description="4-aspartylphosphate" evidence="5">
    <location>
        <position position="55"/>
    </location>
</feature>
<evidence type="ECO:0000259" key="6">
    <source>
        <dbReference type="PROSITE" id="PS50045"/>
    </source>
</evidence>
<dbReference type="InterPro" id="IPR009057">
    <property type="entry name" value="Homeodomain-like_sf"/>
</dbReference>
<dbReference type="PROSITE" id="PS00675">
    <property type="entry name" value="SIGMA54_INTERACT_1"/>
    <property type="match status" value="1"/>
</dbReference>
<dbReference type="Pfam" id="PF00072">
    <property type="entry name" value="Response_reg"/>
    <property type="match status" value="1"/>
</dbReference>
<evidence type="ECO:0000256" key="3">
    <source>
        <dbReference type="ARBA" id="ARBA00023015"/>
    </source>
</evidence>
<keyword evidence="5" id="KW-0597">Phosphoprotein</keyword>
<dbReference type="InterPro" id="IPR027417">
    <property type="entry name" value="P-loop_NTPase"/>
</dbReference>
<dbReference type="GO" id="GO:0043565">
    <property type="term" value="F:sequence-specific DNA binding"/>
    <property type="evidence" value="ECO:0007669"/>
    <property type="project" value="InterPro"/>
</dbReference>
<comment type="caution">
    <text evidence="8">The sequence shown here is derived from an EMBL/GenBank/DDBJ whole genome shotgun (WGS) entry which is preliminary data.</text>
</comment>
<feature type="domain" description="Response regulatory" evidence="7">
    <location>
        <begin position="6"/>
        <end position="120"/>
    </location>
</feature>
<dbReference type="Pfam" id="PF02954">
    <property type="entry name" value="HTH_8"/>
    <property type="match status" value="1"/>
</dbReference>
<dbReference type="eggNOG" id="COG2204">
    <property type="taxonomic scope" value="Bacteria"/>
</dbReference>
<keyword evidence="1" id="KW-0547">Nucleotide-binding</keyword>
<evidence type="ECO:0000256" key="2">
    <source>
        <dbReference type="ARBA" id="ARBA00022840"/>
    </source>
</evidence>
<dbReference type="SMART" id="SM00382">
    <property type="entry name" value="AAA"/>
    <property type="match status" value="1"/>
</dbReference>
<dbReference type="PROSITE" id="PS50045">
    <property type="entry name" value="SIGMA54_INTERACT_4"/>
    <property type="match status" value="1"/>
</dbReference>
<dbReference type="InterPro" id="IPR002197">
    <property type="entry name" value="HTH_Fis"/>
</dbReference>
<feature type="domain" description="Sigma-54 factor interaction" evidence="6">
    <location>
        <begin position="145"/>
        <end position="374"/>
    </location>
</feature>
<evidence type="ECO:0000256" key="1">
    <source>
        <dbReference type="ARBA" id="ARBA00022741"/>
    </source>
</evidence>
<keyword evidence="3" id="KW-0805">Transcription regulation</keyword>
<dbReference type="Gene3D" id="3.40.50.2300">
    <property type="match status" value="1"/>
</dbReference>
<dbReference type="CDD" id="cd00009">
    <property type="entry name" value="AAA"/>
    <property type="match status" value="1"/>
</dbReference>
<dbReference type="Gene3D" id="3.40.50.300">
    <property type="entry name" value="P-loop containing nucleotide triphosphate hydrolases"/>
    <property type="match status" value="1"/>
</dbReference>
<dbReference type="PANTHER" id="PTHR32071">
    <property type="entry name" value="TRANSCRIPTIONAL REGULATORY PROTEIN"/>
    <property type="match status" value="1"/>
</dbReference>
<name>A0A137SS85_9BACT</name>
<protein>
    <submittedName>
        <fullName evidence="8">Putative alginate biosynthesis transcriptional regulatory protein AlgB</fullName>
    </submittedName>
</protein>
<gene>
    <name evidence="8" type="ORF">HMPREF3202_01843</name>
</gene>
<evidence type="ECO:0000313" key="8">
    <source>
        <dbReference type="EMBL" id="KXO15368.1"/>
    </source>
</evidence>
<sequence>MNQNKKVLIVDDEPSLRKLMARLISLEGYTVVEADSLTTGKKMLQKEAPDVVLLDVFLPDGNGVEVVSEWNKLLPEGKIILLTAHGNIQDGVSAIKNGAYDYLVKGDDNIRIIPMIGRACEEIGLRRKVTQLEKIIDKEYSFDTIIGKSKPLLGAIDMARKVAPTDTTILLTGETGTGKEVFAGAIHQQSNRRGGSFVAVNCGALSPELLESELFGYKAGAFTGATKDKRGLFDQAKNGTLFLDEIGEMPLSLQVKMLRVLETGDYIPVGDTVSHHADVRVIAATNRHLKEEIAQGNFREDLYYRLSIFSIDLPPLRERGEDIRLLAENFMQAFAHKQNKPIDGMDDSFIALIRRYPWKGNIRELRNVMERSVILASGDKLTAQDLPLEVQWNEGESGSGLELATIERHHIIKMLAYTGGNKTEAARLMKIGLTTLYRKIEDYGLK</sequence>
<dbReference type="Pfam" id="PF00158">
    <property type="entry name" value="Sigma54_activat"/>
    <property type="match status" value="1"/>
</dbReference>
<dbReference type="Pfam" id="PF25601">
    <property type="entry name" value="AAA_lid_14"/>
    <property type="match status" value="1"/>
</dbReference>
<dbReference type="STRING" id="28125.HMPREF3202_01843"/>
<keyword evidence="4" id="KW-0804">Transcription</keyword>
<dbReference type="InterPro" id="IPR058031">
    <property type="entry name" value="AAA_lid_NorR"/>
</dbReference>
<dbReference type="PATRIC" id="fig|28125.4.peg.1832"/>
<dbReference type="GO" id="GO:0000160">
    <property type="term" value="P:phosphorelay signal transduction system"/>
    <property type="evidence" value="ECO:0007669"/>
    <property type="project" value="InterPro"/>
</dbReference>
<dbReference type="PROSITE" id="PS50110">
    <property type="entry name" value="RESPONSE_REGULATORY"/>
    <property type="match status" value="1"/>
</dbReference>
<dbReference type="GO" id="GO:0005524">
    <property type="term" value="F:ATP binding"/>
    <property type="evidence" value="ECO:0007669"/>
    <property type="project" value="UniProtKB-KW"/>
</dbReference>
<evidence type="ECO:0000259" key="7">
    <source>
        <dbReference type="PROSITE" id="PS50110"/>
    </source>
</evidence>
<dbReference type="RefSeq" id="WP_061315345.1">
    <property type="nucleotide sequence ID" value="NZ_KQ965706.1"/>
</dbReference>
<dbReference type="GO" id="GO:0006355">
    <property type="term" value="P:regulation of DNA-templated transcription"/>
    <property type="evidence" value="ECO:0007669"/>
    <property type="project" value="InterPro"/>
</dbReference>
<dbReference type="SUPFAM" id="SSF46689">
    <property type="entry name" value="Homeodomain-like"/>
    <property type="match status" value="1"/>
</dbReference>
<dbReference type="InterPro" id="IPR003593">
    <property type="entry name" value="AAA+_ATPase"/>
</dbReference>
<proteinExistence type="predicted"/>
<dbReference type="Gene3D" id="1.10.8.60">
    <property type="match status" value="1"/>
</dbReference>
<dbReference type="PRINTS" id="PR01590">
    <property type="entry name" value="HTHFIS"/>
</dbReference>